<keyword evidence="4" id="KW-1185">Reference proteome</keyword>
<dbReference type="InterPro" id="IPR036071">
    <property type="entry name" value="AMMECR1_dom_sf"/>
</dbReference>
<dbReference type="EMBL" id="CP007536">
    <property type="protein sequence ID" value="AIC14645.1"/>
    <property type="molecule type" value="Genomic_DNA"/>
</dbReference>
<organism evidence="3 4">
    <name type="scientific">Nitrososphaera viennensis EN76</name>
    <dbReference type="NCBI Taxonomy" id="926571"/>
    <lineage>
        <taxon>Archaea</taxon>
        <taxon>Nitrososphaerota</taxon>
        <taxon>Nitrososphaeria</taxon>
        <taxon>Nitrososphaerales</taxon>
        <taxon>Nitrososphaeraceae</taxon>
        <taxon>Nitrososphaera</taxon>
    </lineage>
</organism>
<sequence length="208" mass="22855">MISDAEGAELVRLARLAVEKYVTESVAITNPARELAKSGVFVTINNYHLAGRGEDLRGCIGFPLPYKGLHQSVIEAAIAAATQDPRFPPVDGKELEHLTFEVSVLTEPEEIPGSPAGRKKHVVIGRDGLLLKWKHGSGLLLPQVPVELAWDIDEYLANICYKAGAPPDAWLDPSSRLYTFQAQVFKEEKPRGNVVQLGDNNYNNNNNK</sequence>
<dbReference type="Gene3D" id="3.30.700.20">
    <property type="entry name" value="Hypothetical protein ph0010, domain 1"/>
    <property type="match status" value="1"/>
</dbReference>
<dbReference type="PANTHER" id="PTHR13016">
    <property type="entry name" value="AMMECR1 HOMOLOG"/>
    <property type="match status" value="1"/>
</dbReference>
<dbReference type="GeneID" id="74945712"/>
<feature type="domain" description="AMMECR1" evidence="2">
    <location>
        <begin position="5"/>
        <end position="196"/>
    </location>
</feature>
<dbReference type="KEGG" id="nvn:NVIE_004510"/>
<proteinExistence type="inferred from homology"/>
<dbReference type="PANTHER" id="PTHR13016:SF0">
    <property type="entry name" value="AMME SYNDROME CANDIDATE GENE 1 PROTEIN"/>
    <property type="match status" value="1"/>
</dbReference>
<dbReference type="NCBIfam" id="TIGR00296">
    <property type="entry name" value="TIGR00296 family protein"/>
    <property type="match status" value="1"/>
</dbReference>
<dbReference type="InterPro" id="IPR027485">
    <property type="entry name" value="AMMECR1_N"/>
</dbReference>
<dbReference type="OrthoDB" id="25187at2157"/>
<dbReference type="SUPFAM" id="SSF143447">
    <property type="entry name" value="AMMECR1-like"/>
    <property type="match status" value="1"/>
</dbReference>
<dbReference type="InterPro" id="IPR002733">
    <property type="entry name" value="AMMECR1_domain"/>
</dbReference>
<dbReference type="InterPro" id="IPR023472">
    <property type="entry name" value="Uncharacterised_MJ0810"/>
</dbReference>
<dbReference type="InterPro" id="IPR023473">
    <property type="entry name" value="AMMECR1"/>
</dbReference>
<dbReference type="InterPro" id="IPR027623">
    <property type="entry name" value="AmmeMemoSam_A"/>
</dbReference>
<dbReference type="HOGENOM" id="CLU_095686_1_1_2"/>
<reference evidence="3 4" key="1">
    <citation type="journal article" date="2014" name="Int. J. Syst. Evol. Microbiol.">
        <title>Nitrososphaera viennensis gen. nov., sp. nov., an aerobic and mesophilic, ammonia-oxidizing archaeon from soil and a member of the archaeal phylum Thaumarchaeota.</title>
        <authorList>
            <person name="Stieglmeier M."/>
            <person name="Klingl A."/>
            <person name="Alves R.J."/>
            <person name="Rittmann S.K."/>
            <person name="Melcher M."/>
            <person name="Leisch N."/>
            <person name="Schleper C."/>
        </authorList>
    </citation>
    <scope>NUCLEOTIDE SEQUENCE [LARGE SCALE GENOMIC DNA]</scope>
    <source>
        <strain evidence="3">EN76</strain>
    </source>
</reference>
<dbReference type="NCBIfam" id="TIGR04335">
    <property type="entry name" value="AmmeMemoSam_A"/>
    <property type="match status" value="1"/>
</dbReference>
<dbReference type="HAMAP" id="MF_00645">
    <property type="entry name" value="AMMECR1"/>
    <property type="match status" value="1"/>
</dbReference>
<dbReference type="PROSITE" id="PS51112">
    <property type="entry name" value="AMMECR1"/>
    <property type="match status" value="1"/>
</dbReference>
<gene>
    <name evidence="3" type="ORF">NVIE_004510</name>
</gene>
<dbReference type="Gene3D" id="3.30.1490.150">
    <property type="entry name" value="Hypothetical protein ph0010, domain 2"/>
    <property type="match status" value="1"/>
</dbReference>
<evidence type="ECO:0000313" key="4">
    <source>
        <dbReference type="Proteomes" id="UP000027093"/>
    </source>
</evidence>
<dbReference type="STRING" id="926571.NVIE_004510"/>
<name>A0A060HH18_9ARCH</name>
<dbReference type="Proteomes" id="UP000027093">
    <property type="component" value="Chromosome"/>
</dbReference>
<dbReference type="RefSeq" id="WP_075053816.1">
    <property type="nucleotide sequence ID" value="NZ_CP007536.1"/>
</dbReference>
<dbReference type="AlphaFoldDB" id="A0A060HH18"/>
<dbReference type="Pfam" id="PF01871">
    <property type="entry name" value="AMMECR1"/>
    <property type="match status" value="1"/>
</dbReference>
<protein>
    <recommendedName>
        <fullName evidence="1">Protein NVIE_004510</fullName>
    </recommendedName>
</protein>
<evidence type="ECO:0000313" key="3">
    <source>
        <dbReference type="EMBL" id="AIC14645.1"/>
    </source>
</evidence>
<accession>A0A060HH18</accession>
<evidence type="ECO:0000259" key="2">
    <source>
        <dbReference type="PROSITE" id="PS51112"/>
    </source>
</evidence>
<evidence type="ECO:0000256" key="1">
    <source>
        <dbReference type="HAMAP-Rule" id="MF_00645"/>
    </source>
</evidence>